<keyword evidence="6 7" id="KW-0472">Membrane</keyword>
<evidence type="ECO:0000256" key="4">
    <source>
        <dbReference type="ARBA" id="ARBA00022692"/>
    </source>
</evidence>
<evidence type="ECO:0000256" key="5">
    <source>
        <dbReference type="ARBA" id="ARBA00022989"/>
    </source>
</evidence>
<keyword evidence="3 7" id="KW-1003">Cell membrane</keyword>
<keyword evidence="4 7" id="KW-0812">Transmembrane</keyword>
<protein>
    <submittedName>
        <fullName evidence="9">VTT domain-containing protein</fullName>
    </submittedName>
</protein>
<sequence>MFDLRHIIEISGYLGIFIIVFAESGLLIGFFLPGDSLLFTAGLLASQGYLSFGLLAFVAVTGAILGDSTGYWFGEKVGPRIFKREDSLFFKKKNLARAHAFYQQHGGKALVYARFMPVIRTLAPIVAGVGDMEYRKFILFNAIGGILWGLGLSFLGYYVGATIPNADNYLLLIIGAIVVISVAPPLVQFLRSQRN</sequence>
<gene>
    <name evidence="9" type="ORF">HY220_00905</name>
</gene>
<evidence type="ECO:0000256" key="3">
    <source>
        <dbReference type="ARBA" id="ARBA00022475"/>
    </source>
</evidence>
<proteinExistence type="inferred from homology"/>
<feature type="transmembrane region" description="Helical" evidence="7">
    <location>
        <begin position="169"/>
        <end position="190"/>
    </location>
</feature>
<accession>A0A9D6QVC8</accession>
<dbReference type="Proteomes" id="UP000808388">
    <property type="component" value="Unassembled WGS sequence"/>
</dbReference>
<evidence type="ECO:0000256" key="2">
    <source>
        <dbReference type="ARBA" id="ARBA00010792"/>
    </source>
</evidence>
<dbReference type="AlphaFoldDB" id="A0A9D6QVC8"/>
<feature type="transmembrane region" description="Helical" evidence="7">
    <location>
        <begin position="12"/>
        <end position="32"/>
    </location>
</feature>
<evidence type="ECO:0000313" key="9">
    <source>
        <dbReference type="EMBL" id="MBI3627295.1"/>
    </source>
</evidence>
<organism evidence="9 10">
    <name type="scientific">Candidatus Sungiibacteriota bacterium</name>
    <dbReference type="NCBI Taxonomy" id="2750080"/>
    <lineage>
        <taxon>Bacteria</taxon>
        <taxon>Candidatus Sungiibacteriota</taxon>
    </lineage>
</organism>
<dbReference type="EMBL" id="JACQCQ010000002">
    <property type="protein sequence ID" value="MBI3627295.1"/>
    <property type="molecule type" value="Genomic_DNA"/>
</dbReference>
<dbReference type="InterPro" id="IPR032818">
    <property type="entry name" value="DedA-like"/>
</dbReference>
<evidence type="ECO:0000256" key="7">
    <source>
        <dbReference type="RuleBase" id="RU367016"/>
    </source>
</evidence>
<feature type="transmembrane region" description="Helical" evidence="7">
    <location>
        <begin position="137"/>
        <end position="157"/>
    </location>
</feature>
<reference evidence="9" key="1">
    <citation type="submission" date="2020-07" db="EMBL/GenBank/DDBJ databases">
        <title>Huge and variable diversity of episymbiotic CPR bacteria and DPANN archaea in groundwater ecosystems.</title>
        <authorList>
            <person name="He C.Y."/>
            <person name="Keren R."/>
            <person name="Whittaker M."/>
            <person name="Farag I.F."/>
            <person name="Doudna J."/>
            <person name="Cate J.H.D."/>
            <person name="Banfield J.F."/>
        </authorList>
    </citation>
    <scope>NUCLEOTIDE SEQUENCE</scope>
    <source>
        <strain evidence="9">NC_groundwater_972_Pr1_S-0.2um_49_27</strain>
    </source>
</reference>
<evidence type="ECO:0000259" key="8">
    <source>
        <dbReference type="Pfam" id="PF09335"/>
    </source>
</evidence>
<dbReference type="PANTHER" id="PTHR30353:SF0">
    <property type="entry name" value="TRANSMEMBRANE PROTEIN"/>
    <property type="match status" value="1"/>
</dbReference>
<feature type="transmembrane region" description="Helical" evidence="7">
    <location>
        <begin position="52"/>
        <end position="74"/>
    </location>
</feature>
<comment type="subcellular location">
    <subcellularLocation>
        <location evidence="1 7">Cell membrane</location>
        <topology evidence="1 7">Multi-pass membrane protein</topology>
    </subcellularLocation>
</comment>
<dbReference type="InterPro" id="IPR032816">
    <property type="entry name" value="VTT_dom"/>
</dbReference>
<dbReference type="GO" id="GO:0005886">
    <property type="term" value="C:plasma membrane"/>
    <property type="evidence" value="ECO:0007669"/>
    <property type="project" value="UniProtKB-SubCell"/>
</dbReference>
<evidence type="ECO:0000256" key="6">
    <source>
        <dbReference type="ARBA" id="ARBA00023136"/>
    </source>
</evidence>
<evidence type="ECO:0000313" key="10">
    <source>
        <dbReference type="Proteomes" id="UP000808388"/>
    </source>
</evidence>
<dbReference type="Pfam" id="PF09335">
    <property type="entry name" value="VTT_dom"/>
    <property type="match status" value="1"/>
</dbReference>
<dbReference type="PANTHER" id="PTHR30353">
    <property type="entry name" value="INNER MEMBRANE PROTEIN DEDA-RELATED"/>
    <property type="match status" value="1"/>
</dbReference>
<keyword evidence="5 7" id="KW-1133">Transmembrane helix</keyword>
<name>A0A9D6QVC8_9BACT</name>
<comment type="similarity">
    <text evidence="2 7">Belongs to the DedA family.</text>
</comment>
<evidence type="ECO:0000256" key="1">
    <source>
        <dbReference type="ARBA" id="ARBA00004651"/>
    </source>
</evidence>
<comment type="caution">
    <text evidence="9">The sequence shown here is derived from an EMBL/GenBank/DDBJ whole genome shotgun (WGS) entry which is preliminary data.</text>
</comment>
<feature type="domain" description="VTT" evidence="8">
    <location>
        <begin position="32"/>
        <end position="157"/>
    </location>
</feature>